<proteinExistence type="predicted"/>
<accession>A0AAW1YPB1</accession>
<gene>
    <name evidence="2" type="ORF">M0R45_006011</name>
</gene>
<evidence type="ECO:0000313" key="2">
    <source>
        <dbReference type="EMBL" id="KAK9950525.1"/>
    </source>
</evidence>
<protein>
    <submittedName>
        <fullName evidence="2">Uncharacterized protein</fullName>
    </submittedName>
</protein>
<sequence length="114" mass="13026">MRYGCMNFLYGAVLFIEEEEIDEEEEEPFHEAYVERGCEGETRSEALAVKELDGGDGIRSVEGTVDENRENEAGEDEEEKKENEQFAMPTTRHSICMMTFRTMPVLGTGVFWVS</sequence>
<keyword evidence="3" id="KW-1185">Reference proteome</keyword>
<name>A0AAW1YPB1_RUBAR</name>
<evidence type="ECO:0000313" key="3">
    <source>
        <dbReference type="Proteomes" id="UP001457282"/>
    </source>
</evidence>
<reference evidence="2 3" key="1">
    <citation type="journal article" date="2023" name="G3 (Bethesda)">
        <title>A chromosome-length genome assembly and annotation of blackberry (Rubus argutus, cv. 'Hillquist').</title>
        <authorList>
            <person name="Bruna T."/>
            <person name="Aryal R."/>
            <person name="Dudchenko O."/>
            <person name="Sargent D.J."/>
            <person name="Mead D."/>
            <person name="Buti M."/>
            <person name="Cavallini A."/>
            <person name="Hytonen T."/>
            <person name="Andres J."/>
            <person name="Pham M."/>
            <person name="Weisz D."/>
            <person name="Mascagni F."/>
            <person name="Usai G."/>
            <person name="Natali L."/>
            <person name="Bassil N."/>
            <person name="Fernandez G.E."/>
            <person name="Lomsadze A."/>
            <person name="Armour M."/>
            <person name="Olukolu B."/>
            <person name="Poorten T."/>
            <person name="Britton C."/>
            <person name="Davik J."/>
            <person name="Ashrafi H."/>
            <person name="Aiden E.L."/>
            <person name="Borodovsky M."/>
            <person name="Worthington M."/>
        </authorList>
    </citation>
    <scope>NUCLEOTIDE SEQUENCE [LARGE SCALE GENOMIC DNA]</scope>
    <source>
        <strain evidence="2">PI 553951</strain>
    </source>
</reference>
<dbReference type="EMBL" id="JBEDUW010000001">
    <property type="protein sequence ID" value="KAK9950525.1"/>
    <property type="molecule type" value="Genomic_DNA"/>
</dbReference>
<feature type="region of interest" description="Disordered" evidence="1">
    <location>
        <begin position="54"/>
        <end position="88"/>
    </location>
</feature>
<dbReference type="Proteomes" id="UP001457282">
    <property type="component" value="Unassembled WGS sequence"/>
</dbReference>
<comment type="caution">
    <text evidence="2">The sequence shown here is derived from an EMBL/GenBank/DDBJ whole genome shotgun (WGS) entry which is preliminary data.</text>
</comment>
<dbReference type="AlphaFoldDB" id="A0AAW1YPB1"/>
<evidence type="ECO:0000256" key="1">
    <source>
        <dbReference type="SAM" id="MobiDB-lite"/>
    </source>
</evidence>
<organism evidence="2 3">
    <name type="scientific">Rubus argutus</name>
    <name type="common">Southern blackberry</name>
    <dbReference type="NCBI Taxonomy" id="59490"/>
    <lineage>
        <taxon>Eukaryota</taxon>
        <taxon>Viridiplantae</taxon>
        <taxon>Streptophyta</taxon>
        <taxon>Embryophyta</taxon>
        <taxon>Tracheophyta</taxon>
        <taxon>Spermatophyta</taxon>
        <taxon>Magnoliopsida</taxon>
        <taxon>eudicotyledons</taxon>
        <taxon>Gunneridae</taxon>
        <taxon>Pentapetalae</taxon>
        <taxon>rosids</taxon>
        <taxon>fabids</taxon>
        <taxon>Rosales</taxon>
        <taxon>Rosaceae</taxon>
        <taxon>Rosoideae</taxon>
        <taxon>Rosoideae incertae sedis</taxon>
        <taxon>Rubus</taxon>
    </lineage>
</organism>